<keyword evidence="2" id="KW-1185">Reference proteome</keyword>
<dbReference type="Proteomes" id="UP000618319">
    <property type="component" value="Unassembled WGS sequence"/>
</dbReference>
<dbReference type="InterPro" id="IPR014710">
    <property type="entry name" value="RmlC-like_jellyroll"/>
</dbReference>
<dbReference type="EMBL" id="PSKQ01000010">
    <property type="protein sequence ID" value="MBE8719425.1"/>
    <property type="molecule type" value="Genomic_DNA"/>
</dbReference>
<dbReference type="InterPro" id="IPR018490">
    <property type="entry name" value="cNMP-bd_dom_sf"/>
</dbReference>
<dbReference type="SUPFAM" id="SSF51206">
    <property type="entry name" value="cAMP-binding domain-like"/>
    <property type="match status" value="1"/>
</dbReference>
<proteinExistence type="predicted"/>
<evidence type="ECO:0000313" key="2">
    <source>
        <dbReference type="Proteomes" id="UP000618319"/>
    </source>
</evidence>
<dbReference type="Gene3D" id="2.60.120.10">
    <property type="entry name" value="Jelly Rolls"/>
    <property type="match status" value="1"/>
</dbReference>
<reference evidence="1 2" key="1">
    <citation type="submission" date="2018-02" db="EMBL/GenBank/DDBJ databases">
        <title>Sphingobacterium KA21.</title>
        <authorList>
            <person name="Vasarhelyi B.M."/>
            <person name="Deshmukh S."/>
            <person name="Balint B."/>
            <person name="Kukolya J."/>
        </authorList>
    </citation>
    <scope>NUCLEOTIDE SEQUENCE [LARGE SCALE GENOMIC DNA]</scope>
    <source>
        <strain evidence="1 2">Ka21</strain>
    </source>
</reference>
<gene>
    <name evidence="1" type="ORF">C4F40_01610</name>
</gene>
<accession>A0ABR9T2C6</accession>
<sequence>MEKLIAKYPNGGKEMIYFFEKIYPISQPAMEFVMANTSYVNVKKGKYIREPTDGEEMVYFVVSGLLRGFLKTDDVEITTWINEEYNMIGSIRSMGLDVETGEYIQALEDTLLIAFKRSCLDELYDRFSETNIIGRKVLEVYYRDAEERAYLCRLPSAEKRYRRLAETRNTLFGRVALRHLASYLGMKKETLCRIRAKYIPATGK</sequence>
<dbReference type="RefSeq" id="WP_196937442.1">
    <property type="nucleotide sequence ID" value="NZ_MU158689.1"/>
</dbReference>
<evidence type="ECO:0000313" key="1">
    <source>
        <dbReference type="EMBL" id="MBE8719425.1"/>
    </source>
</evidence>
<name>A0ABR9T2C6_9SPHI</name>
<organism evidence="1 2">
    <name type="scientific">Sphingobacterium pedocola</name>
    <dbReference type="NCBI Taxonomy" id="2082722"/>
    <lineage>
        <taxon>Bacteria</taxon>
        <taxon>Pseudomonadati</taxon>
        <taxon>Bacteroidota</taxon>
        <taxon>Sphingobacteriia</taxon>
        <taxon>Sphingobacteriales</taxon>
        <taxon>Sphingobacteriaceae</taxon>
        <taxon>Sphingobacterium</taxon>
    </lineage>
</organism>
<comment type="caution">
    <text evidence="1">The sequence shown here is derived from an EMBL/GenBank/DDBJ whole genome shotgun (WGS) entry which is preliminary data.</text>
</comment>
<protein>
    <submittedName>
        <fullName evidence="1">Crp/Fnr family transcriptional regulator</fullName>
    </submittedName>
</protein>